<dbReference type="InterPro" id="IPR051604">
    <property type="entry name" value="Ergot_Alk_Oxidoreductase"/>
</dbReference>
<dbReference type="Proteomes" id="UP000294215">
    <property type="component" value="Unassembled WGS sequence"/>
</dbReference>
<dbReference type="AlphaFoldDB" id="A0AB38I2M6"/>
<dbReference type="Pfam" id="PF05368">
    <property type="entry name" value="NmrA"/>
    <property type="match status" value="1"/>
</dbReference>
<evidence type="ECO:0000313" key="3">
    <source>
        <dbReference type="Proteomes" id="UP000294215"/>
    </source>
</evidence>
<proteinExistence type="predicted"/>
<dbReference type="EMBL" id="SIMR01000001">
    <property type="protein sequence ID" value="TBC14954.1"/>
    <property type="molecule type" value="Genomic_DNA"/>
</dbReference>
<sequence>MTILVTGATGNVGRQVVEHLVKRGADVRALVRDPSKADFPAGVSVVQGDFLDVDSLRNAMSGVSTLFLLSAVVPDEFTQALIALNVARSAGIERIVYLSVIHADLYVNVPHFAGKFGVERMIEQMGFKATILRPAYFIQNDLTVKDVITGYGAYPMPIGPKGLAMIDVRDIAEIAALELLRREQAAEPLPLDRINLVGPQTLTGTDIAAIWSDVLARPIHYGGDNTEGFEQNLKQFIPGWMAYDMRLMGERFLTDGMLPEAGDVERLTALLGRPLRSYRAFAAETVASA</sequence>
<dbReference type="InterPro" id="IPR036291">
    <property type="entry name" value="NAD(P)-bd_dom_sf"/>
</dbReference>
<reference evidence="2 3" key="1">
    <citation type="submission" date="2019-02" db="EMBL/GenBank/DDBJ databases">
        <title>The genomic architecture of introgression among sibling species of bacteria.</title>
        <authorList>
            <person name="Cavassim M.I.A."/>
            <person name="Moeskjaer S."/>
            <person name="Moslemi C."/>
            <person name="Fields B."/>
            <person name="Bachmann A."/>
            <person name="Vilhjalmsson B."/>
            <person name="Schierup M.H."/>
            <person name="Young J.P.W."/>
            <person name="Andersen S.U."/>
        </authorList>
    </citation>
    <scope>NUCLEOTIDE SEQUENCE [LARGE SCALE GENOMIC DNA]</scope>
    <source>
        <strain evidence="2 3">SM92</strain>
    </source>
</reference>
<accession>A0AB38I2M6</accession>
<dbReference type="InterPro" id="IPR008030">
    <property type="entry name" value="NmrA-like"/>
</dbReference>
<gene>
    <name evidence="2" type="ORF">ELH40_08460</name>
</gene>
<dbReference type="CDD" id="cd05251">
    <property type="entry name" value="NmrA_like_SDR_a"/>
    <property type="match status" value="1"/>
</dbReference>
<dbReference type="Gene3D" id="3.90.25.10">
    <property type="entry name" value="UDP-galactose 4-epimerase, domain 1"/>
    <property type="match status" value="1"/>
</dbReference>
<dbReference type="Gene3D" id="3.40.50.720">
    <property type="entry name" value="NAD(P)-binding Rossmann-like Domain"/>
    <property type="match status" value="1"/>
</dbReference>
<feature type="domain" description="NmrA-like" evidence="1">
    <location>
        <begin position="2"/>
        <end position="246"/>
    </location>
</feature>
<protein>
    <submittedName>
        <fullName evidence="2">NmrA/HSCARG family protein</fullName>
    </submittedName>
</protein>
<dbReference type="RefSeq" id="WP_018485414.1">
    <property type="nucleotide sequence ID" value="NZ_SIMR01000001.1"/>
</dbReference>
<comment type="caution">
    <text evidence="2">The sequence shown here is derived from an EMBL/GenBank/DDBJ whole genome shotgun (WGS) entry which is preliminary data.</text>
</comment>
<evidence type="ECO:0000259" key="1">
    <source>
        <dbReference type="Pfam" id="PF05368"/>
    </source>
</evidence>
<evidence type="ECO:0000313" key="2">
    <source>
        <dbReference type="EMBL" id="TBC14954.1"/>
    </source>
</evidence>
<organism evidence="2 3">
    <name type="scientific">Rhizobium ruizarguesonis</name>
    <dbReference type="NCBI Taxonomy" id="2081791"/>
    <lineage>
        <taxon>Bacteria</taxon>
        <taxon>Pseudomonadati</taxon>
        <taxon>Pseudomonadota</taxon>
        <taxon>Alphaproteobacteria</taxon>
        <taxon>Hyphomicrobiales</taxon>
        <taxon>Rhizobiaceae</taxon>
        <taxon>Rhizobium/Agrobacterium group</taxon>
        <taxon>Rhizobium</taxon>
    </lineage>
</organism>
<dbReference type="PANTHER" id="PTHR43162:SF1">
    <property type="entry name" value="PRESTALK A DIFFERENTIATION PROTEIN A"/>
    <property type="match status" value="1"/>
</dbReference>
<dbReference type="SUPFAM" id="SSF51735">
    <property type="entry name" value="NAD(P)-binding Rossmann-fold domains"/>
    <property type="match status" value="1"/>
</dbReference>
<name>A0AB38I2M6_9HYPH</name>
<dbReference type="PANTHER" id="PTHR43162">
    <property type="match status" value="1"/>
</dbReference>